<organism evidence="1">
    <name type="scientific">uncultured Solirubrobacterales bacterium</name>
    <dbReference type="NCBI Taxonomy" id="768556"/>
    <lineage>
        <taxon>Bacteria</taxon>
        <taxon>Bacillati</taxon>
        <taxon>Actinomycetota</taxon>
        <taxon>Thermoleophilia</taxon>
        <taxon>Solirubrobacterales</taxon>
        <taxon>environmental samples</taxon>
    </lineage>
</organism>
<evidence type="ECO:0000313" key="1">
    <source>
        <dbReference type="EMBL" id="CAA9484379.1"/>
    </source>
</evidence>
<reference evidence="1" key="1">
    <citation type="submission" date="2020-02" db="EMBL/GenBank/DDBJ databases">
        <authorList>
            <person name="Meier V. D."/>
        </authorList>
    </citation>
    <scope>NUCLEOTIDE SEQUENCE</scope>
    <source>
        <strain evidence="1">AVDCRST_MAG17</strain>
    </source>
</reference>
<protein>
    <submittedName>
        <fullName evidence="1">Uncharacterized protein</fullName>
    </submittedName>
</protein>
<accession>A0A6J4RXI0</accession>
<dbReference type="EMBL" id="CADCVV010000026">
    <property type="protein sequence ID" value="CAA9484379.1"/>
    <property type="molecule type" value="Genomic_DNA"/>
</dbReference>
<sequence length="110" mass="11968">MDCADRIAVLASERTLEPVRALGEPGAPAAVTVRARLERRRLDVTVRRVEGERPAAYWWEIREVGPDGSARPGGLELRCPPSSDEAARDPEDAYWFALEAVRAGLAAVSA</sequence>
<proteinExistence type="predicted"/>
<gene>
    <name evidence="1" type="ORF">AVDCRST_MAG17-364</name>
</gene>
<name>A0A6J4RXI0_9ACTN</name>
<dbReference type="AlphaFoldDB" id="A0A6J4RXI0"/>